<evidence type="ECO:0000256" key="1">
    <source>
        <dbReference type="SAM" id="Phobius"/>
    </source>
</evidence>
<protein>
    <recommendedName>
        <fullName evidence="4">Outer membrane protein beta-barrel domain-containing protein</fullName>
    </recommendedName>
</protein>
<sequence>MKKIITIAMLFLFLFSYSQQMSLEKGKFYLGGNRIDSREARNLFATNVKAAALYKQAQSKEALGGFLLGLGIGLTVGDLAIGLFSDKEYPSALTYAGLGSIAVSVPILSGRRKRYNEAIEIYNSEHKELKLGANNNTFELNAVSNQNGFGLQLKF</sequence>
<organism evidence="2 3">
    <name type="scientific">Flavobacterium buctense</name>
    <dbReference type="NCBI Taxonomy" id="1648146"/>
    <lineage>
        <taxon>Bacteria</taxon>
        <taxon>Pseudomonadati</taxon>
        <taxon>Bacteroidota</taxon>
        <taxon>Flavobacteriia</taxon>
        <taxon>Flavobacteriales</taxon>
        <taxon>Flavobacteriaceae</taxon>
        <taxon>Flavobacterium</taxon>
    </lineage>
</organism>
<proteinExistence type="predicted"/>
<dbReference type="Proteomes" id="UP001491349">
    <property type="component" value="Unassembled WGS sequence"/>
</dbReference>
<accession>A0ABU9DZP5</accession>
<keyword evidence="3" id="KW-1185">Reference proteome</keyword>
<keyword evidence="1" id="KW-1133">Transmembrane helix</keyword>
<comment type="caution">
    <text evidence="2">The sequence shown here is derived from an EMBL/GenBank/DDBJ whole genome shotgun (WGS) entry which is preliminary data.</text>
</comment>
<name>A0ABU9DZP5_9FLAO</name>
<feature type="transmembrane region" description="Helical" evidence="1">
    <location>
        <begin position="62"/>
        <end position="84"/>
    </location>
</feature>
<evidence type="ECO:0008006" key="4">
    <source>
        <dbReference type="Google" id="ProtNLM"/>
    </source>
</evidence>
<keyword evidence="1" id="KW-0472">Membrane</keyword>
<gene>
    <name evidence="2" type="ORF">WMW71_05875</name>
</gene>
<evidence type="ECO:0000313" key="2">
    <source>
        <dbReference type="EMBL" id="MEK8179863.1"/>
    </source>
</evidence>
<dbReference type="EMBL" id="JBBPCB010000003">
    <property type="protein sequence ID" value="MEK8179863.1"/>
    <property type="molecule type" value="Genomic_DNA"/>
</dbReference>
<reference evidence="2 3" key="1">
    <citation type="submission" date="2024-04" db="EMBL/GenBank/DDBJ databases">
        <title>draft genome sequnece of Flavobacterium buctense JCM 30750.</title>
        <authorList>
            <person name="Kim D.-U."/>
        </authorList>
    </citation>
    <scope>NUCLEOTIDE SEQUENCE [LARGE SCALE GENOMIC DNA]</scope>
    <source>
        <strain evidence="2 3">JCM 30750</strain>
    </source>
</reference>
<evidence type="ECO:0000313" key="3">
    <source>
        <dbReference type="Proteomes" id="UP001491349"/>
    </source>
</evidence>
<dbReference type="RefSeq" id="WP_187660340.1">
    <property type="nucleotide sequence ID" value="NZ_JACTAB010000004.1"/>
</dbReference>
<keyword evidence="1" id="KW-0812">Transmembrane</keyword>